<dbReference type="AlphaFoldDB" id="A0A2T7NS51"/>
<keyword evidence="3" id="KW-0342">GTP-binding</keyword>
<evidence type="ECO:0000256" key="3">
    <source>
        <dbReference type="ARBA" id="ARBA00023134"/>
    </source>
</evidence>
<feature type="domain" description="AIG1-type G" evidence="5">
    <location>
        <begin position="186"/>
        <end position="391"/>
    </location>
</feature>
<comment type="caution">
    <text evidence="6">The sequence shown here is derived from an EMBL/GenBank/DDBJ whole genome shotgun (WGS) entry which is preliminary data.</text>
</comment>
<evidence type="ECO:0000256" key="2">
    <source>
        <dbReference type="ARBA" id="ARBA00022741"/>
    </source>
</evidence>
<organism evidence="6 7">
    <name type="scientific">Pomacea canaliculata</name>
    <name type="common">Golden apple snail</name>
    <dbReference type="NCBI Taxonomy" id="400727"/>
    <lineage>
        <taxon>Eukaryota</taxon>
        <taxon>Metazoa</taxon>
        <taxon>Spiralia</taxon>
        <taxon>Lophotrochozoa</taxon>
        <taxon>Mollusca</taxon>
        <taxon>Gastropoda</taxon>
        <taxon>Caenogastropoda</taxon>
        <taxon>Architaenioglossa</taxon>
        <taxon>Ampullarioidea</taxon>
        <taxon>Ampullariidae</taxon>
        <taxon>Pomacea</taxon>
    </lineage>
</organism>
<dbReference type="PANTHER" id="PTHR10903">
    <property type="entry name" value="GTPASE, IMAP FAMILY MEMBER-RELATED"/>
    <property type="match status" value="1"/>
</dbReference>
<dbReference type="InterPro" id="IPR006703">
    <property type="entry name" value="G_AIG1"/>
</dbReference>
<feature type="domain" description="AIG1-type G" evidence="5">
    <location>
        <begin position="400"/>
        <end position="602"/>
    </location>
</feature>
<keyword evidence="7" id="KW-1185">Reference proteome</keyword>
<keyword evidence="2" id="KW-0547">Nucleotide-binding</keyword>
<evidence type="ECO:0000259" key="5">
    <source>
        <dbReference type="PROSITE" id="PS51720"/>
    </source>
</evidence>
<evidence type="ECO:0000256" key="4">
    <source>
        <dbReference type="SAM" id="MobiDB-lite"/>
    </source>
</evidence>
<dbReference type="InterPro" id="IPR027417">
    <property type="entry name" value="P-loop_NTPase"/>
</dbReference>
<dbReference type="GO" id="GO:0005525">
    <property type="term" value="F:GTP binding"/>
    <property type="evidence" value="ECO:0007669"/>
    <property type="project" value="UniProtKB-KW"/>
</dbReference>
<dbReference type="EMBL" id="PZQS01000010">
    <property type="protein sequence ID" value="PVD23986.1"/>
    <property type="molecule type" value="Genomic_DNA"/>
</dbReference>
<gene>
    <name evidence="6" type="ORF">C0Q70_17263</name>
</gene>
<feature type="region of interest" description="Disordered" evidence="4">
    <location>
        <begin position="917"/>
        <end position="937"/>
    </location>
</feature>
<dbReference type="PANTHER" id="PTHR10903:SF184">
    <property type="entry name" value="GTP-BINDING PROTEIN A"/>
    <property type="match status" value="1"/>
</dbReference>
<sequence length="982" mass="111662">MRIIIIGASKSGKSTAKDVLLGEECIKQRAPASQSSSTTTTAEMAEVEKGDMYLKVLDTPDIGCPELRDEKKAKEEIKKWKVMCPDPHLILLAIRCDTRDLVSDVSKFQRFRMLWGDNLRRRFSVLFTFGDKLQESVDEFLSRSHSALQDVMDCAGHHYIIFNSLLSTSEQKGRAQQVFQIVKDFRNVFNVLIIGKTGNGKSSIGNSLLRTPAFSVSRGMSSFTKHTVTQSAQINDMIVKVTDTPDVSNISTDEKAAGEEIKKWCYFHPDAVLLAIRYDIRYTPEEYQIYQQIKKALGEQYLRSRLTVAFTFGDRQDKDINEELKTVCTELKDILKDADHRCIMFSNKAQKVSEHNKKDPLTQLMNCALSHEDPCENTPTQLQSCRAADVETQPMPARNIRQLKVLIIGKTGNGKSSLGNILLNNTSAFRVSRGLNSSTTFAVTNSAEVHGVTVTVMDTPDISNLGVDEKAAEEEIKKWCFFHPDFILLAIRCDVRYTAEEHQIYQQIKKVLGEEHLTSKLTIAFTFGDRQDKDINEELKTVCPELKDVLKDADNRYIMFSNKAQKVSEHNKKDPLTQLMNCALSHESQDPVAVKKRRKECDAADSDDVLAHPVMPVSCNGADTNAALHQCEEIRIIIIGASGSGKSTAANVLIGEDMFQMYSINNPVSPATCQLKQTQSQHPRMKVLDTPDLDCQELKNEKKAKEEIQKWKAMCPNPHLILLAIRCDTRDLVSDVLRFQRFVELWEDNLKRRLVVLFTFGDRLKKSIEEFMVSSSSALHQVMDCAGHRYVIFDRSLSASEQRDRADQVFNIVNELNIILLAVRCDVRYTAEEHQIYQQIKKVLGEDYLRSRLIVAFTFGDRQDRDINEELKTVCTELKNVLKDAGQRYILFNKEDKADKRHEHFMRLKKFVFDDGNTRRPKRAQESDRKATTGKEAKLPIKGASETVHNIQLQLPGRVSRMEPYKDVKSSERFSAFHCELL</sequence>
<evidence type="ECO:0000313" key="7">
    <source>
        <dbReference type="Proteomes" id="UP000245119"/>
    </source>
</evidence>
<protein>
    <recommendedName>
        <fullName evidence="5">AIG1-type G domain-containing protein</fullName>
    </recommendedName>
</protein>
<dbReference type="STRING" id="400727.A0A2T7NS51"/>
<evidence type="ECO:0000256" key="1">
    <source>
        <dbReference type="ARBA" id="ARBA00008535"/>
    </source>
</evidence>
<dbReference type="Proteomes" id="UP000245119">
    <property type="component" value="Linkage Group LG10"/>
</dbReference>
<comment type="similarity">
    <text evidence="1">Belongs to the TRAFAC class TrmE-Era-EngA-EngB-Septin-like GTPase superfamily. AIG1/Toc34/Toc159-like paraseptin GTPase family. IAN subfamily.</text>
</comment>
<dbReference type="PROSITE" id="PS51720">
    <property type="entry name" value="G_AIG1"/>
    <property type="match status" value="3"/>
</dbReference>
<name>A0A2T7NS51_POMCA</name>
<dbReference type="Gene3D" id="3.40.50.300">
    <property type="entry name" value="P-loop containing nucleotide triphosphate hydrolases"/>
    <property type="match status" value="5"/>
</dbReference>
<proteinExistence type="inferred from homology"/>
<evidence type="ECO:0000313" key="6">
    <source>
        <dbReference type="EMBL" id="PVD23986.1"/>
    </source>
</evidence>
<feature type="domain" description="AIG1-type G" evidence="5">
    <location>
        <begin position="631"/>
        <end position="838"/>
    </location>
</feature>
<dbReference type="InterPro" id="IPR045058">
    <property type="entry name" value="GIMA/IAN/Toc"/>
</dbReference>
<dbReference type="SUPFAM" id="SSF52540">
    <property type="entry name" value="P-loop containing nucleoside triphosphate hydrolases"/>
    <property type="match status" value="5"/>
</dbReference>
<accession>A0A2T7NS51</accession>
<reference evidence="6 7" key="1">
    <citation type="submission" date="2018-04" db="EMBL/GenBank/DDBJ databases">
        <title>The genome of golden apple snail Pomacea canaliculata provides insight into stress tolerance and invasive adaptation.</title>
        <authorList>
            <person name="Liu C."/>
            <person name="Liu B."/>
            <person name="Ren Y."/>
            <person name="Zhang Y."/>
            <person name="Wang H."/>
            <person name="Li S."/>
            <person name="Jiang F."/>
            <person name="Yin L."/>
            <person name="Zhang G."/>
            <person name="Qian W."/>
            <person name="Fan W."/>
        </authorList>
    </citation>
    <scope>NUCLEOTIDE SEQUENCE [LARGE SCALE GENOMIC DNA]</scope>
    <source>
        <strain evidence="6">SZHN2017</strain>
        <tissue evidence="6">Muscle</tissue>
    </source>
</reference>
<dbReference type="Pfam" id="PF04548">
    <property type="entry name" value="AIG1"/>
    <property type="match status" value="4"/>
</dbReference>
<dbReference type="OrthoDB" id="8954335at2759"/>